<reference evidence="1 2" key="1">
    <citation type="journal article" date="2015" name="Nature">
        <title>rRNA introns, odd ribosomes, and small enigmatic genomes across a large radiation of phyla.</title>
        <authorList>
            <person name="Brown C.T."/>
            <person name="Hug L.A."/>
            <person name="Thomas B.C."/>
            <person name="Sharon I."/>
            <person name="Castelle C.J."/>
            <person name="Singh A."/>
            <person name="Wilkins M.J."/>
            <person name="Williams K.H."/>
            <person name="Banfield J.F."/>
        </authorList>
    </citation>
    <scope>NUCLEOTIDE SEQUENCE [LARGE SCALE GENOMIC DNA]</scope>
</reference>
<name>A0A0G1HS06_9BACT</name>
<dbReference type="Proteomes" id="UP000034172">
    <property type="component" value="Unassembled WGS sequence"/>
</dbReference>
<evidence type="ECO:0000313" key="1">
    <source>
        <dbReference type="EMBL" id="KKT49453.1"/>
    </source>
</evidence>
<protein>
    <recommendedName>
        <fullName evidence="3">Monogalactosyldiacylglycerol synthase</fullName>
    </recommendedName>
</protein>
<evidence type="ECO:0008006" key="3">
    <source>
        <dbReference type="Google" id="ProtNLM"/>
    </source>
</evidence>
<accession>A0A0G1HS06</accession>
<dbReference type="STRING" id="1618392.UW41_C0006G0021"/>
<dbReference type="EMBL" id="LCIE01000006">
    <property type="protein sequence ID" value="KKT49453.1"/>
    <property type="molecule type" value="Genomic_DNA"/>
</dbReference>
<evidence type="ECO:0000313" key="2">
    <source>
        <dbReference type="Proteomes" id="UP000034172"/>
    </source>
</evidence>
<proteinExistence type="predicted"/>
<gene>
    <name evidence="1" type="ORF">UW41_C0006G0021</name>
</gene>
<sequence length="413" mass="46859">MVVKLLIFTYAPAGLGHLRVTDALAESRPNNSQYVLLGSIDRFVTWIHRFTSINPFGKYVFLRSQYGVFEDIFTNFYRTVLIMSSGGVFKQLKEILLHNPECEDVWIIATHFGMAHQIGATKERLIRETGKKIKLIVQVTDDTYQHIWCVQGADLTFVPSKFVQTKFEKYAVKQKIDFVSEVIPYPLSGLLTRKLPKGMGDRQKVFSEKNGKINVAIPISGAAVGLSYFMDLVQELVKLSDRFVFWILVKKSPFTEMFISSMSKIKNVNVLVGKNDIQMIELYELLYGKNLIHLEITKPSEQAFKAIIYPTAVGGSVLLFTTSVGRQEKENIRFLERHHLMPNSHPVAAPRAIRISINPKIAAKFIKWGVNSGLFRKMTSPSLKFSKKCLSSGEVGPGGARLFWKRVEKRFGK</sequence>
<comment type="caution">
    <text evidence="1">The sequence shown here is derived from an EMBL/GenBank/DDBJ whole genome shotgun (WGS) entry which is preliminary data.</text>
</comment>
<dbReference type="AlphaFoldDB" id="A0A0G1HS06"/>
<organism evidence="1 2">
    <name type="scientific">Candidatus Collierbacteria bacterium GW2011_GWC2_44_18</name>
    <dbReference type="NCBI Taxonomy" id="1618392"/>
    <lineage>
        <taxon>Bacteria</taxon>
        <taxon>Candidatus Collieribacteriota</taxon>
    </lineage>
</organism>